<gene>
    <name evidence="1" type="ORF">D9611_001934</name>
</gene>
<protein>
    <recommendedName>
        <fullName evidence="3">F-box domain-containing protein</fullName>
    </recommendedName>
</protein>
<evidence type="ECO:0000313" key="1">
    <source>
        <dbReference type="EMBL" id="KAF5342354.1"/>
    </source>
</evidence>
<dbReference type="EMBL" id="JAACJK010000001">
    <property type="protein sequence ID" value="KAF5342354.1"/>
    <property type="molecule type" value="Genomic_DNA"/>
</dbReference>
<dbReference type="SUPFAM" id="SSF52047">
    <property type="entry name" value="RNI-like"/>
    <property type="match status" value="1"/>
</dbReference>
<name>A0A8H5CJA4_9AGAR</name>
<reference evidence="1 2" key="1">
    <citation type="journal article" date="2020" name="ISME J.">
        <title>Uncovering the hidden diversity of litter-decomposition mechanisms in mushroom-forming fungi.</title>
        <authorList>
            <person name="Floudas D."/>
            <person name="Bentzer J."/>
            <person name="Ahren D."/>
            <person name="Johansson T."/>
            <person name="Persson P."/>
            <person name="Tunlid A."/>
        </authorList>
    </citation>
    <scope>NUCLEOTIDE SEQUENCE [LARGE SCALE GENOMIC DNA]</scope>
    <source>
        <strain evidence="1 2">CBS 175.51</strain>
    </source>
</reference>
<dbReference type="InterPro" id="IPR032675">
    <property type="entry name" value="LRR_dom_sf"/>
</dbReference>
<proteinExistence type="predicted"/>
<dbReference type="Gene3D" id="3.80.10.10">
    <property type="entry name" value="Ribonuclease Inhibitor"/>
    <property type="match status" value="1"/>
</dbReference>
<sequence length="567" mass="63852">MPTEIPGLLSGFLSTWASAKAYIRRASRFSFAIWIGSGGTDSEILQGPFDPLVRASASVRGFFSSTTKDELLNSQALYFTSKMGFSRPFPNTSKQQLQLPNELWEAIFELAIISTPENPKQQSSPIVIAAVCTTWRAIVLGLPKLWTSVDIVIHLWTTSTQTPLLETWITRARGLPLNIKLTFSYPESNNTSVFSGEKSLNVLRTLAHRANEIVSLDTIMSLHWQDFIAKERLVFPNITTLQFRSLPTVEQRKVWDPKHPPLILKDHFPILSDLRFEASAPYLGVVGPLEQLKKLTSHHSDPLHCGNVFSKCTIIEELSFLESPVGRGSARDFTDSALPTLASGTRQMHSLRRLNLSSSANPPYSVARHLRVMSSGDIPLRALNLHSFRARHKSFWMHEDLVPQYHAMLIRLLPKFSETLQELTMVDSVFDEDPLVEILALLPELRLLEVEAPGIVLTDVLMTKLGTKSRKAHPLLPHLESVTLSGSLRFSDNEFFSFIESRRRIPGDFHQPESFHSLYQARLQFQNVGRAQTDAFIQGCKSLIKEGFDLSVMLERNNSRPMLVMGI</sequence>
<dbReference type="Proteomes" id="UP000541558">
    <property type="component" value="Unassembled WGS sequence"/>
</dbReference>
<accession>A0A8H5CJA4</accession>
<dbReference type="OrthoDB" id="3071265at2759"/>
<organism evidence="1 2">
    <name type="scientific">Ephemerocybe angulata</name>
    <dbReference type="NCBI Taxonomy" id="980116"/>
    <lineage>
        <taxon>Eukaryota</taxon>
        <taxon>Fungi</taxon>
        <taxon>Dikarya</taxon>
        <taxon>Basidiomycota</taxon>
        <taxon>Agaricomycotina</taxon>
        <taxon>Agaricomycetes</taxon>
        <taxon>Agaricomycetidae</taxon>
        <taxon>Agaricales</taxon>
        <taxon>Agaricineae</taxon>
        <taxon>Psathyrellaceae</taxon>
        <taxon>Ephemerocybe</taxon>
    </lineage>
</organism>
<dbReference type="AlphaFoldDB" id="A0A8H5CJA4"/>
<comment type="caution">
    <text evidence="1">The sequence shown here is derived from an EMBL/GenBank/DDBJ whole genome shotgun (WGS) entry which is preliminary data.</text>
</comment>
<evidence type="ECO:0000313" key="2">
    <source>
        <dbReference type="Proteomes" id="UP000541558"/>
    </source>
</evidence>
<evidence type="ECO:0008006" key="3">
    <source>
        <dbReference type="Google" id="ProtNLM"/>
    </source>
</evidence>
<keyword evidence="2" id="KW-1185">Reference proteome</keyword>